<dbReference type="Pfam" id="PF07690">
    <property type="entry name" value="MFS_1"/>
    <property type="match status" value="1"/>
</dbReference>
<accession>X0YKT2</accession>
<keyword evidence="2" id="KW-1003">Cell membrane</keyword>
<feature type="domain" description="Major facilitator superfamily (MFS) profile" evidence="7">
    <location>
        <begin position="1"/>
        <end position="182"/>
    </location>
</feature>
<comment type="caution">
    <text evidence="8">The sequence shown here is derived from an EMBL/GenBank/DDBJ whole genome shotgun (WGS) entry which is preliminary data.</text>
</comment>
<feature type="transmembrane region" description="Helical" evidence="6">
    <location>
        <begin position="138"/>
        <end position="159"/>
    </location>
</feature>
<evidence type="ECO:0000256" key="6">
    <source>
        <dbReference type="SAM" id="Phobius"/>
    </source>
</evidence>
<dbReference type="Gene3D" id="1.20.1250.20">
    <property type="entry name" value="MFS general substrate transporter like domains"/>
    <property type="match status" value="1"/>
</dbReference>
<feature type="transmembrane region" description="Helical" evidence="6">
    <location>
        <begin position="50"/>
        <end position="67"/>
    </location>
</feature>
<keyword evidence="5 6" id="KW-0472">Membrane</keyword>
<dbReference type="InterPro" id="IPR050189">
    <property type="entry name" value="MFS_Efflux_Transporters"/>
</dbReference>
<dbReference type="SUPFAM" id="SSF103473">
    <property type="entry name" value="MFS general substrate transporter"/>
    <property type="match status" value="1"/>
</dbReference>
<evidence type="ECO:0000256" key="5">
    <source>
        <dbReference type="ARBA" id="ARBA00023136"/>
    </source>
</evidence>
<evidence type="ECO:0000256" key="3">
    <source>
        <dbReference type="ARBA" id="ARBA00022692"/>
    </source>
</evidence>
<dbReference type="PANTHER" id="PTHR43124">
    <property type="entry name" value="PURINE EFFLUX PUMP PBUE"/>
    <property type="match status" value="1"/>
</dbReference>
<evidence type="ECO:0000259" key="7">
    <source>
        <dbReference type="PROSITE" id="PS50850"/>
    </source>
</evidence>
<feature type="transmembrane region" description="Helical" evidence="6">
    <location>
        <begin position="16"/>
        <end position="38"/>
    </location>
</feature>
<gene>
    <name evidence="8" type="ORF">S01H4_03332</name>
</gene>
<dbReference type="PANTHER" id="PTHR43124:SF3">
    <property type="entry name" value="CHLORAMPHENICOL EFFLUX PUMP RV0191"/>
    <property type="match status" value="1"/>
</dbReference>
<organism evidence="8">
    <name type="scientific">marine sediment metagenome</name>
    <dbReference type="NCBI Taxonomy" id="412755"/>
    <lineage>
        <taxon>unclassified sequences</taxon>
        <taxon>metagenomes</taxon>
        <taxon>ecological metagenomes</taxon>
    </lineage>
</organism>
<dbReference type="GO" id="GO:0005886">
    <property type="term" value="C:plasma membrane"/>
    <property type="evidence" value="ECO:0007669"/>
    <property type="project" value="UniProtKB-SubCell"/>
</dbReference>
<keyword evidence="4 6" id="KW-1133">Transmembrane helix</keyword>
<reference evidence="8" key="1">
    <citation type="journal article" date="2014" name="Front. Microbiol.">
        <title>High frequency of phylogenetically diverse reductive dehalogenase-homologous genes in deep subseafloor sedimentary metagenomes.</title>
        <authorList>
            <person name="Kawai M."/>
            <person name="Futagami T."/>
            <person name="Toyoda A."/>
            <person name="Takaki Y."/>
            <person name="Nishi S."/>
            <person name="Hori S."/>
            <person name="Arai W."/>
            <person name="Tsubouchi T."/>
            <person name="Morono Y."/>
            <person name="Uchiyama I."/>
            <person name="Ito T."/>
            <person name="Fujiyama A."/>
            <person name="Inagaki F."/>
            <person name="Takami H."/>
        </authorList>
    </citation>
    <scope>NUCLEOTIDE SEQUENCE</scope>
    <source>
        <strain evidence="8">Expedition CK06-06</strain>
    </source>
</reference>
<sequence length="182" mass="20550">MFNVVYQPFLLDLTNSLFITGVLVTIGSIIQFLPMPLVGKLSDRFGHKNTIIASIPLYLIGLVLLILSDSNKILYLFFGIVVYFLGFTLNNMNAQFLVAENSESSKGLMYGLIFTSFFIGSIGGNTFVIFGASISTRAFFLFFMGILIVEGLIFTFFLSNKWQIQKTDKEINEQLHFKKEHN</sequence>
<feature type="transmembrane region" description="Helical" evidence="6">
    <location>
        <begin position="110"/>
        <end position="132"/>
    </location>
</feature>
<dbReference type="PROSITE" id="PS50850">
    <property type="entry name" value="MFS"/>
    <property type="match status" value="1"/>
</dbReference>
<proteinExistence type="predicted"/>
<dbReference type="InterPro" id="IPR011701">
    <property type="entry name" value="MFS"/>
</dbReference>
<dbReference type="EMBL" id="BART01000807">
    <property type="protein sequence ID" value="GAG56794.1"/>
    <property type="molecule type" value="Genomic_DNA"/>
</dbReference>
<evidence type="ECO:0000256" key="2">
    <source>
        <dbReference type="ARBA" id="ARBA00022475"/>
    </source>
</evidence>
<evidence type="ECO:0000256" key="4">
    <source>
        <dbReference type="ARBA" id="ARBA00022989"/>
    </source>
</evidence>
<keyword evidence="3 6" id="KW-0812">Transmembrane</keyword>
<protein>
    <recommendedName>
        <fullName evidence="7">Major facilitator superfamily (MFS) profile domain-containing protein</fullName>
    </recommendedName>
</protein>
<name>X0YKT2_9ZZZZ</name>
<evidence type="ECO:0000256" key="1">
    <source>
        <dbReference type="ARBA" id="ARBA00004651"/>
    </source>
</evidence>
<dbReference type="InterPro" id="IPR020846">
    <property type="entry name" value="MFS_dom"/>
</dbReference>
<comment type="subcellular location">
    <subcellularLocation>
        <location evidence="1">Cell membrane</location>
        <topology evidence="1">Multi-pass membrane protein</topology>
    </subcellularLocation>
</comment>
<dbReference type="InterPro" id="IPR036259">
    <property type="entry name" value="MFS_trans_sf"/>
</dbReference>
<feature type="non-terminal residue" evidence="8">
    <location>
        <position position="182"/>
    </location>
</feature>
<evidence type="ECO:0000313" key="8">
    <source>
        <dbReference type="EMBL" id="GAG56794.1"/>
    </source>
</evidence>
<feature type="transmembrane region" description="Helical" evidence="6">
    <location>
        <begin position="73"/>
        <end position="89"/>
    </location>
</feature>
<dbReference type="AlphaFoldDB" id="X0YKT2"/>
<dbReference type="GO" id="GO:0022857">
    <property type="term" value="F:transmembrane transporter activity"/>
    <property type="evidence" value="ECO:0007669"/>
    <property type="project" value="InterPro"/>
</dbReference>